<evidence type="ECO:0000313" key="8">
    <source>
        <dbReference type="EMBL" id="KAF3451456.1"/>
    </source>
</evidence>
<proteinExistence type="predicted"/>
<keyword evidence="9" id="KW-1185">Reference proteome</keyword>
<organism evidence="8 9">
    <name type="scientific">Rhamnella rubrinervis</name>
    <dbReference type="NCBI Taxonomy" id="2594499"/>
    <lineage>
        <taxon>Eukaryota</taxon>
        <taxon>Viridiplantae</taxon>
        <taxon>Streptophyta</taxon>
        <taxon>Embryophyta</taxon>
        <taxon>Tracheophyta</taxon>
        <taxon>Spermatophyta</taxon>
        <taxon>Magnoliopsida</taxon>
        <taxon>eudicotyledons</taxon>
        <taxon>Gunneridae</taxon>
        <taxon>Pentapetalae</taxon>
        <taxon>rosids</taxon>
        <taxon>fabids</taxon>
        <taxon>Rosales</taxon>
        <taxon>Rhamnaceae</taxon>
        <taxon>rhamnoid group</taxon>
        <taxon>Rhamneae</taxon>
        <taxon>Rhamnella</taxon>
    </lineage>
</organism>
<dbReference type="PANTHER" id="PTHR31140">
    <property type="entry name" value="B3 DOMAIN-CONTAINING TRANSCRIPTION FACTOR ABI3"/>
    <property type="match status" value="1"/>
</dbReference>
<dbReference type="Pfam" id="PF02362">
    <property type="entry name" value="B3"/>
    <property type="match status" value="1"/>
</dbReference>
<dbReference type="SUPFAM" id="SSF101936">
    <property type="entry name" value="DNA-binding pseudobarrel domain"/>
    <property type="match status" value="1"/>
</dbReference>
<keyword evidence="4" id="KW-0804">Transcription</keyword>
<keyword evidence="2" id="KW-0805">Transcription regulation</keyword>
<feature type="compositionally biased region" description="Low complexity" evidence="6">
    <location>
        <begin position="483"/>
        <end position="493"/>
    </location>
</feature>
<dbReference type="GO" id="GO:0003677">
    <property type="term" value="F:DNA binding"/>
    <property type="evidence" value="ECO:0007669"/>
    <property type="project" value="UniProtKB-KW"/>
</dbReference>
<dbReference type="CDD" id="cd10017">
    <property type="entry name" value="B3_DNA"/>
    <property type="match status" value="1"/>
</dbReference>
<sequence length="520" mass="58993">MENSSSASFSSNITTSNETYTMTTHLRPTSMGGPYNSQFSTYEPLSLPSTAYPATSQYYYPVRYQLPPHENLQLAYTYPYLQAGQSWAYPAQPFMTGQNTALYGVPNPQPHVLSMEQERRHLDAWMTKVARSKRKMARQRSLSLTKNSAGSSSSTHADPRGLIVSGADTPLQNSNNNAHHSNLYSFCTPDKKRLRVLLKKELKNSDVGSLGRIVLPKREAEENLPILSDKEGIQVMIRDVYSYQEWGLKYKYWSNNKSRMYVLENTGDFVKQNGLEMGDSITLYEDECKNLVISMERDWKRGNNDRLGKCINGQNRKGIDGHVDDDALNSVRWATPLRLNKLQSKMLIAIKAVSGRPRPLKWSLVYLPHCVGLDLKERPMAEPSYERHSTSQIYNNNDANMYDINNPMKDMSTYDMYNTYEARDEEEASLALLIEQLKHKELQDANSLVTLSMEPQPPAVNNVVGSTTTLPASRRQARKAAEPSSSLSSSPRSKNQDFYDCYTGLGTLPEDYSYIFDHNE</sequence>
<feature type="domain" description="TF-B3" evidence="7">
    <location>
        <begin position="198"/>
        <end position="299"/>
    </location>
</feature>
<evidence type="ECO:0000256" key="6">
    <source>
        <dbReference type="SAM" id="MobiDB-lite"/>
    </source>
</evidence>
<dbReference type="InterPro" id="IPR003340">
    <property type="entry name" value="B3_DNA-bd"/>
</dbReference>
<feature type="region of interest" description="Disordered" evidence="6">
    <location>
        <begin position="469"/>
        <end position="494"/>
    </location>
</feature>
<dbReference type="EMBL" id="VOIH02000003">
    <property type="protein sequence ID" value="KAF3451456.1"/>
    <property type="molecule type" value="Genomic_DNA"/>
</dbReference>
<dbReference type="GO" id="GO:0005634">
    <property type="term" value="C:nucleus"/>
    <property type="evidence" value="ECO:0007669"/>
    <property type="project" value="UniProtKB-SubCell"/>
</dbReference>
<evidence type="ECO:0000256" key="1">
    <source>
        <dbReference type="ARBA" id="ARBA00004123"/>
    </source>
</evidence>
<dbReference type="Proteomes" id="UP000796880">
    <property type="component" value="Unassembled WGS sequence"/>
</dbReference>
<evidence type="ECO:0000256" key="5">
    <source>
        <dbReference type="ARBA" id="ARBA00023242"/>
    </source>
</evidence>
<dbReference type="PANTHER" id="PTHR31140:SF74">
    <property type="entry name" value="B3 DOMAIN-CONTAINING TRANSCRIPTION FACTOR LEC2"/>
    <property type="match status" value="1"/>
</dbReference>
<comment type="caution">
    <text evidence="8">The sequence shown here is derived from an EMBL/GenBank/DDBJ whole genome shotgun (WGS) entry which is preliminary data.</text>
</comment>
<evidence type="ECO:0000256" key="2">
    <source>
        <dbReference type="ARBA" id="ARBA00023015"/>
    </source>
</evidence>
<keyword evidence="3" id="KW-0238">DNA-binding</keyword>
<dbReference type="PROSITE" id="PS50863">
    <property type="entry name" value="B3"/>
    <property type="match status" value="1"/>
</dbReference>
<gene>
    <name evidence="8" type="ORF">FNV43_RR07551</name>
</gene>
<dbReference type="GO" id="GO:0003700">
    <property type="term" value="F:DNA-binding transcription factor activity"/>
    <property type="evidence" value="ECO:0007669"/>
    <property type="project" value="InterPro"/>
</dbReference>
<keyword evidence="5" id="KW-0539">Nucleus</keyword>
<evidence type="ECO:0000256" key="3">
    <source>
        <dbReference type="ARBA" id="ARBA00023125"/>
    </source>
</evidence>
<name>A0A8K0HEZ9_9ROSA</name>
<feature type="region of interest" description="Disordered" evidence="6">
    <location>
        <begin position="136"/>
        <end position="175"/>
    </location>
</feature>
<dbReference type="InterPro" id="IPR044800">
    <property type="entry name" value="LEC2-like"/>
</dbReference>
<evidence type="ECO:0000259" key="7">
    <source>
        <dbReference type="PROSITE" id="PS50863"/>
    </source>
</evidence>
<dbReference type="SMART" id="SM01019">
    <property type="entry name" value="B3"/>
    <property type="match status" value="1"/>
</dbReference>
<evidence type="ECO:0000313" key="9">
    <source>
        <dbReference type="Proteomes" id="UP000796880"/>
    </source>
</evidence>
<dbReference type="OrthoDB" id="1161095at2759"/>
<reference evidence="8" key="1">
    <citation type="submission" date="2020-03" db="EMBL/GenBank/DDBJ databases">
        <title>A high-quality chromosome-level genome assembly of a woody plant with both climbing and erect habits, Rhamnella rubrinervis.</title>
        <authorList>
            <person name="Lu Z."/>
            <person name="Yang Y."/>
            <person name="Zhu X."/>
            <person name="Sun Y."/>
        </authorList>
    </citation>
    <scope>NUCLEOTIDE SEQUENCE</scope>
    <source>
        <strain evidence="8">BYM</strain>
        <tissue evidence="8">Leaf</tissue>
    </source>
</reference>
<accession>A0A8K0HEZ9</accession>
<protein>
    <recommendedName>
        <fullName evidence="7">TF-B3 domain-containing protein</fullName>
    </recommendedName>
</protein>
<dbReference type="AlphaFoldDB" id="A0A8K0HEZ9"/>
<dbReference type="InterPro" id="IPR015300">
    <property type="entry name" value="DNA-bd_pseudobarrel_sf"/>
</dbReference>
<evidence type="ECO:0000256" key="4">
    <source>
        <dbReference type="ARBA" id="ARBA00023163"/>
    </source>
</evidence>
<comment type="subcellular location">
    <subcellularLocation>
        <location evidence="1">Nucleus</location>
    </subcellularLocation>
</comment>
<dbReference type="Gene3D" id="2.40.330.10">
    <property type="entry name" value="DNA-binding pseudobarrel domain"/>
    <property type="match status" value="1"/>
</dbReference>
<feature type="compositionally biased region" description="Polar residues" evidence="6">
    <location>
        <begin position="140"/>
        <end position="156"/>
    </location>
</feature>